<comment type="pathway">
    <text evidence="1">Cofactor biosynthesis; riboflavin biosynthesis; riboflavin from 2-hydroxy-3-oxobutyl phosphate and 5-amino-6-(D-ribitylamino)uracil: step 1/2.</text>
</comment>
<dbReference type="SUPFAM" id="SSF52121">
    <property type="entry name" value="Lumazine synthase"/>
    <property type="match status" value="1"/>
</dbReference>
<proteinExistence type="inferred from homology"/>
<sequence length="177" mass="18546">MTSSDKTVLNEEALRAIDGKVGAHIEGAHDGRGLRIGVACARFNGGITQRLLEGVFEAQARLGVDSQDLTVAWVPGAFELPLLAKKFATSGKFDAVLALGAVIRGDTGHYDFVAGECARGLQDVALATEMPIVFGVLTTNTVAQALERSESGPENKGAEALETAVEVVRVLRSAALQ</sequence>
<dbReference type="EMBL" id="CAFBPM010000039">
    <property type="protein sequence ID" value="CAB5033059.1"/>
    <property type="molecule type" value="Genomic_DNA"/>
</dbReference>
<evidence type="ECO:0000256" key="1">
    <source>
        <dbReference type="ARBA" id="ARBA00004917"/>
    </source>
</evidence>
<dbReference type="PANTHER" id="PTHR21058">
    <property type="entry name" value="6,7-DIMETHYL-8-RIBITYLLUMAZINE SYNTHASE DMRL SYNTHASE LUMAZINE SYNTHASE"/>
    <property type="match status" value="1"/>
</dbReference>
<dbReference type="InterPro" id="IPR002180">
    <property type="entry name" value="LS/RS"/>
</dbReference>
<dbReference type="GO" id="GO:0009349">
    <property type="term" value="C:riboflavin synthase complex"/>
    <property type="evidence" value="ECO:0007669"/>
    <property type="project" value="InterPro"/>
</dbReference>
<dbReference type="HAMAP" id="MF_00178">
    <property type="entry name" value="Lumazine_synth"/>
    <property type="match status" value="1"/>
</dbReference>
<dbReference type="NCBIfam" id="TIGR00114">
    <property type="entry name" value="lumazine-synth"/>
    <property type="match status" value="1"/>
</dbReference>
<dbReference type="EMBL" id="CAFABE010000157">
    <property type="protein sequence ID" value="CAB4834947.1"/>
    <property type="molecule type" value="Genomic_DNA"/>
</dbReference>
<reference evidence="8" key="1">
    <citation type="submission" date="2020-05" db="EMBL/GenBank/DDBJ databases">
        <authorList>
            <person name="Chiriac C."/>
            <person name="Salcher M."/>
            <person name="Ghai R."/>
            <person name="Kavagutti S V."/>
        </authorList>
    </citation>
    <scope>NUCLEOTIDE SEQUENCE</scope>
</reference>
<dbReference type="Pfam" id="PF00885">
    <property type="entry name" value="DMRL_synthase"/>
    <property type="match status" value="1"/>
</dbReference>
<evidence type="ECO:0000256" key="6">
    <source>
        <dbReference type="ARBA" id="ARBA00048785"/>
    </source>
</evidence>
<gene>
    <name evidence="7" type="ORF">UFOPK3164_01792</name>
    <name evidence="8" type="ORF">UFOPK3427_01792</name>
    <name evidence="9" type="ORF">UFOPK4112_01891</name>
</gene>
<dbReference type="EC" id="2.5.1.78" evidence="3"/>
<protein>
    <recommendedName>
        <fullName evidence="3">6,7-dimethyl-8-ribityllumazine synthase</fullName>
        <ecNumber evidence="3">2.5.1.78</ecNumber>
    </recommendedName>
</protein>
<dbReference type="CDD" id="cd09209">
    <property type="entry name" value="Lumazine_synthase-I"/>
    <property type="match status" value="1"/>
</dbReference>
<keyword evidence="5" id="KW-0808">Transferase</keyword>
<evidence type="ECO:0000256" key="2">
    <source>
        <dbReference type="ARBA" id="ARBA00007424"/>
    </source>
</evidence>
<evidence type="ECO:0000256" key="5">
    <source>
        <dbReference type="ARBA" id="ARBA00022679"/>
    </source>
</evidence>
<evidence type="ECO:0000256" key="4">
    <source>
        <dbReference type="ARBA" id="ARBA00022619"/>
    </source>
</evidence>
<dbReference type="EMBL" id="CAFBLT010000003">
    <property type="protein sequence ID" value="CAB4883629.1"/>
    <property type="molecule type" value="Genomic_DNA"/>
</dbReference>
<name>A0A6J7EU35_9ZZZZ</name>
<comment type="catalytic activity">
    <reaction evidence="6">
        <text>(2S)-2-hydroxy-3-oxobutyl phosphate + 5-amino-6-(D-ribitylamino)uracil = 6,7-dimethyl-8-(1-D-ribityl)lumazine + phosphate + 2 H2O + H(+)</text>
        <dbReference type="Rhea" id="RHEA:26152"/>
        <dbReference type="ChEBI" id="CHEBI:15377"/>
        <dbReference type="ChEBI" id="CHEBI:15378"/>
        <dbReference type="ChEBI" id="CHEBI:15934"/>
        <dbReference type="ChEBI" id="CHEBI:43474"/>
        <dbReference type="ChEBI" id="CHEBI:58201"/>
        <dbReference type="ChEBI" id="CHEBI:58830"/>
        <dbReference type="EC" id="2.5.1.78"/>
    </reaction>
</comment>
<dbReference type="GO" id="GO:0000906">
    <property type="term" value="F:6,7-dimethyl-8-ribityllumazine synthase activity"/>
    <property type="evidence" value="ECO:0007669"/>
    <property type="project" value="UniProtKB-EC"/>
</dbReference>
<dbReference type="UniPathway" id="UPA00275">
    <property type="reaction ID" value="UER00404"/>
</dbReference>
<dbReference type="AlphaFoldDB" id="A0A6J7EU35"/>
<evidence type="ECO:0000256" key="3">
    <source>
        <dbReference type="ARBA" id="ARBA00012664"/>
    </source>
</evidence>
<comment type="similarity">
    <text evidence="2">Belongs to the DMRL synthase family.</text>
</comment>
<dbReference type="GO" id="GO:0009231">
    <property type="term" value="P:riboflavin biosynthetic process"/>
    <property type="evidence" value="ECO:0007669"/>
    <property type="project" value="UniProtKB-UniPathway"/>
</dbReference>
<dbReference type="InterPro" id="IPR034964">
    <property type="entry name" value="LS"/>
</dbReference>
<evidence type="ECO:0000313" key="7">
    <source>
        <dbReference type="EMBL" id="CAB4834947.1"/>
    </source>
</evidence>
<keyword evidence="4" id="KW-0686">Riboflavin biosynthesis</keyword>
<accession>A0A6J7EU35</accession>
<dbReference type="PANTHER" id="PTHR21058:SF0">
    <property type="entry name" value="6,7-DIMETHYL-8-RIBITYLLUMAZINE SYNTHASE"/>
    <property type="match status" value="1"/>
</dbReference>
<organism evidence="8">
    <name type="scientific">freshwater metagenome</name>
    <dbReference type="NCBI Taxonomy" id="449393"/>
    <lineage>
        <taxon>unclassified sequences</taxon>
        <taxon>metagenomes</taxon>
        <taxon>ecological metagenomes</taxon>
    </lineage>
</organism>
<evidence type="ECO:0000313" key="9">
    <source>
        <dbReference type="EMBL" id="CAB5033059.1"/>
    </source>
</evidence>
<dbReference type="Gene3D" id="3.40.50.960">
    <property type="entry name" value="Lumazine/riboflavin synthase"/>
    <property type="match status" value="1"/>
</dbReference>
<evidence type="ECO:0000313" key="8">
    <source>
        <dbReference type="EMBL" id="CAB4883629.1"/>
    </source>
</evidence>
<dbReference type="InterPro" id="IPR036467">
    <property type="entry name" value="LS/RS_sf"/>
</dbReference>